<proteinExistence type="predicted"/>
<feature type="region of interest" description="Disordered" evidence="1">
    <location>
        <begin position="48"/>
        <end position="99"/>
    </location>
</feature>
<dbReference type="Proteomes" id="UP001196413">
    <property type="component" value="Unassembled WGS sequence"/>
</dbReference>
<dbReference type="EMBL" id="JAHQIW010001340">
    <property type="protein sequence ID" value="KAJ1352277.1"/>
    <property type="molecule type" value="Genomic_DNA"/>
</dbReference>
<protein>
    <submittedName>
        <fullName evidence="2">Uncharacterized protein</fullName>
    </submittedName>
</protein>
<evidence type="ECO:0000313" key="3">
    <source>
        <dbReference type="Proteomes" id="UP001196413"/>
    </source>
</evidence>
<evidence type="ECO:0000313" key="2">
    <source>
        <dbReference type="EMBL" id="KAJ1352277.1"/>
    </source>
</evidence>
<comment type="caution">
    <text evidence="2">The sequence shown here is derived from an EMBL/GenBank/DDBJ whole genome shotgun (WGS) entry which is preliminary data.</text>
</comment>
<sequence length="119" mass="13351">MNPCYPRQMCVDSVTAACRSRDSPRALITYEVVETVSRDDILRVNAAHLRHNSSPAPEGSINSTNTTVDTPQDSPQRRMCHKPTPPARQIIDDDEMLNIPSPDMLNNMMRSVKLNGKFL</sequence>
<feature type="compositionally biased region" description="Polar residues" evidence="1">
    <location>
        <begin position="52"/>
        <end position="74"/>
    </location>
</feature>
<keyword evidence="3" id="KW-1185">Reference proteome</keyword>
<reference evidence="2" key="1">
    <citation type="submission" date="2021-06" db="EMBL/GenBank/DDBJ databases">
        <title>Parelaphostrongylus tenuis whole genome reference sequence.</title>
        <authorList>
            <person name="Garwood T.J."/>
            <person name="Larsen P.A."/>
            <person name="Fountain-Jones N.M."/>
            <person name="Garbe J.R."/>
            <person name="Macchietto M.G."/>
            <person name="Kania S.A."/>
            <person name="Gerhold R.W."/>
            <person name="Richards J.E."/>
            <person name="Wolf T.M."/>
        </authorList>
    </citation>
    <scope>NUCLEOTIDE SEQUENCE</scope>
    <source>
        <strain evidence="2">MNPRO001-30</strain>
        <tissue evidence="2">Meninges</tissue>
    </source>
</reference>
<name>A0AAD5M4Y4_PARTN</name>
<organism evidence="2 3">
    <name type="scientific">Parelaphostrongylus tenuis</name>
    <name type="common">Meningeal worm</name>
    <dbReference type="NCBI Taxonomy" id="148309"/>
    <lineage>
        <taxon>Eukaryota</taxon>
        <taxon>Metazoa</taxon>
        <taxon>Ecdysozoa</taxon>
        <taxon>Nematoda</taxon>
        <taxon>Chromadorea</taxon>
        <taxon>Rhabditida</taxon>
        <taxon>Rhabditina</taxon>
        <taxon>Rhabditomorpha</taxon>
        <taxon>Strongyloidea</taxon>
        <taxon>Metastrongylidae</taxon>
        <taxon>Parelaphostrongylus</taxon>
    </lineage>
</organism>
<evidence type="ECO:0000256" key="1">
    <source>
        <dbReference type="SAM" id="MobiDB-lite"/>
    </source>
</evidence>
<accession>A0AAD5M4Y4</accession>
<dbReference type="AlphaFoldDB" id="A0AAD5M4Y4"/>
<gene>
    <name evidence="2" type="ORF">KIN20_008575</name>
</gene>